<reference evidence="3" key="1">
    <citation type="journal article" date="2020" name="MBio">
        <title>Horizontal gene transfer to a defensive symbiont with a reduced genome amongst a multipartite beetle microbiome.</title>
        <authorList>
            <person name="Waterworth S.C."/>
            <person name="Florez L.V."/>
            <person name="Rees E.R."/>
            <person name="Hertweck C."/>
            <person name="Kaltenpoth M."/>
            <person name="Kwan J.C."/>
        </authorList>
    </citation>
    <scope>NUCLEOTIDE SEQUENCE [LARGE SCALE GENOMIC DNA]</scope>
</reference>
<dbReference type="EMBL" id="WNDX01000208">
    <property type="protein sequence ID" value="KAF1036032.1"/>
    <property type="molecule type" value="Genomic_DNA"/>
</dbReference>
<protein>
    <submittedName>
        <fullName evidence="2">Uncharacterized protein</fullName>
    </submittedName>
</protein>
<feature type="transmembrane region" description="Helical" evidence="1">
    <location>
        <begin position="72"/>
        <end position="91"/>
    </location>
</feature>
<feature type="transmembrane region" description="Helical" evidence="1">
    <location>
        <begin position="14"/>
        <end position="33"/>
    </location>
</feature>
<dbReference type="AlphaFoldDB" id="A0A7V8JS69"/>
<proteinExistence type="predicted"/>
<comment type="caution">
    <text evidence="2">The sequence shown here is derived from an EMBL/GenBank/DDBJ whole genome shotgun (WGS) entry which is preliminary data.</text>
</comment>
<gene>
    <name evidence="2" type="ORF">GAK35_04135</name>
</gene>
<feature type="transmembrane region" description="Helical" evidence="1">
    <location>
        <begin position="103"/>
        <end position="121"/>
    </location>
</feature>
<keyword evidence="1" id="KW-0812">Transmembrane</keyword>
<keyword evidence="1" id="KW-0472">Membrane</keyword>
<evidence type="ECO:0000256" key="1">
    <source>
        <dbReference type="SAM" id="Phobius"/>
    </source>
</evidence>
<organism evidence="2 3">
    <name type="scientific">Herbaspirillum frisingense</name>
    <dbReference type="NCBI Taxonomy" id="92645"/>
    <lineage>
        <taxon>Bacteria</taxon>
        <taxon>Pseudomonadati</taxon>
        <taxon>Pseudomonadota</taxon>
        <taxon>Betaproteobacteria</taxon>
        <taxon>Burkholderiales</taxon>
        <taxon>Oxalobacteraceae</taxon>
        <taxon>Herbaspirillum</taxon>
    </lineage>
</organism>
<feature type="transmembrane region" description="Helical" evidence="1">
    <location>
        <begin position="39"/>
        <end position="60"/>
    </location>
</feature>
<name>A0A7V8JS69_9BURK</name>
<sequence>MSELNHYKRYYKEMGGAMIAYVIVLILSLRYGLRLEHGLLQTLVYLAPMLPFLFAIWAVVRQIRRSDEFMRKISVEHLAITAGVTAGWTFTYGFLENAGFPKLSMFTVWPVMGAVWCFLSVKEAIGNRPKH</sequence>
<dbReference type="Proteomes" id="UP000462435">
    <property type="component" value="Unassembled WGS sequence"/>
</dbReference>
<evidence type="ECO:0000313" key="2">
    <source>
        <dbReference type="EMBL" id="KAF1036032.1"/>
    </source>
</evidence>
<accession>A0A7V8JS69</accession>
<evidence type="ECO:0000313" key="3">
    <source>
        <dbReference type="Proteomes" id="UP000462435"/>
    </source>
</evidence>
<keyword evidence="1" id="KW-1133">Transmembrane helix</keyword>